<dbReference type="Proteomes" id="UP000734854">
    <property type="component" value="Unassembled WGS sequence"/>
</dbReference>
<keyword evidence="2" id="KW-1185">Reference proteome</keyword>
<dbReference type="EMBL" id="JACMSC010000018">
    <property type="protein sequence ID" value="KAG6476568.1"/>
    <property type="molecule type" value="Genomic_DNA"/>
</dbReference>
<protein>
    <submittedName>
        <fullName evidence="1">Uncharacterized protein</fullName>
    </submittedName>
</protein>
<evidence type="ECO:0000313" key="2">
    <source>
        <dbReference type="Proteomes" id="UP000734854"/>
    </source>
</evidence>
<reference evidence="1 2" key="1">
    <citation type="submission" date="2020-08" db="EMBL/GenBank/DDBJ databases">
        <title>Plant Genome Project.</title>
        <authorList>
            <person name="Zhang R.-G."/>
        </authorList>
    </citation>
    <scope>NUCLEOTIDE SEQUENCE [LARGE SCALE GENOMIC DNA]</scope>
    <source>
        <tissue evidence="1">Rhizome</tissue>
    </source>
</reference>
<dbReference type="InterPro" id="IPR036291">
    <property type="entry name" value="NAD(P)-bd_dom_sf"/>
</dbReference>
<organism evidence="1 2">
    <name type="scientific">Zingiber officinale</name>
    <name type="common">Ginger</name>
    <name type="synonym">Amomum zingiber</name>
    <dbReference type="NCBI Taxonomy" id="94328"/>
    <lineage>
        <taxon>Eukaryota</taxon>
        <taxon>Viridiplantae</taxon>
        <taxon>Streptophyta</taxon>
        <taxon>Embryophyta</taxon>
        <taxon>Tracheophyta</taxon>
        <taxon>Spermatophyta</taxon>
        <taxon>Magnoliopsida</taxon>
        <taxon>Liliopsida</taxon>
        <taxon>Zingiberales</taxon>
        <taxon>Zingiberaceae</taxon>
        <taxon>Zingiber</taxon>
    </lineage>
</organism>
<accession>A0A8J5KDE6</accession>
<dbReference type="PANTHER" id="PTHR48476:SF1">
    <property type="entry name" value="SHORT-CHAIN DEHYDROGENASE TIC 32, CHLOROPLASTIC-LIKE"/>
    <property type="match status" value="1"/>
</dbReference>
<comment type="caution">
    <text evidence="1">The sequence shown here is derived from an EMBL/GenBank/DDBJ whole genome shotgun (WGS) entry which is preliminary data.</text>
</comment>
<gene>
    <name evidence="1" type="ORF">ZIOFF_065810</name>
</gene>
<proteinExistence type="predicted"/>
<evidence type="ECO:0000313" key="1">
    <source>
        <dbReference type="EMBL" id="KAG6476568.1"/>
    </source>
</evidence>
<dbReference type="Gene3D" id="3.40.50.720">
    <property type="entry name" value="NAD(P)-binding Rossmann-like Domain"/>
    <property type="match status" value="1"/>
</dbReference>
<dbReference type="AlphaFoldDB" id="A0A8J5KDE6"/>
<sequence>MGYFREPSESVSRVASTLDPLPSRSSGIRAKTARVMALHSAHVIIKARNLKVVDVVKQHILQNTPSVKINIIELKLSSQKSVRAFTDKFLTMNLPLNILM</sequence>
<dbReference type="InterPro" id="IPR055280">
    <property type="entry name" value="TIC32"/>
</dbReference>
<dbReference type="PANTHER" id="PTHR48476">
    <property type="entry name" value="SHORT-CHAIN DEHYDROGENASE TIC 32, CHLOROPLASTIC-LIKE"/>
    <property type="match status" value="1"/>
</dbReference>
<dbReference type="SUPFAM" id="SSF51735">
    <property type="entry name" value="NAD(P)-binding Rossmann-fold domains"/>
    <property type="match status" value="1"/>
</dbReference>
<name>A0A8J5KDE6_ZINOF</name>